<keyword evidence="2" id="KW-1185">Reference proteome</keyword>
<evidence type="ECO:0000313" key="1">
    <source>
        <dbReference type="EMBL" id="CAK7347328.1"/>
    </source>
</evidence>
<reference evidence="1 2" key="1">
    <citation type="submission" date="2024-01" db="EMBL/GenBank/DDBJ databases">
        <authorList>
            <person name="Waweru B."/>
        </authorList>
    </citation>
    <scope>NUCLEOTIDE SEQUENCE [LARGE SCALE GENOMIC DNA]</scope>
</reference>
<comment type="caution">
    <text evidence="1">The sequence shown here is derived from an EMBL/GenBank/DDBJ whole genome shotgun (WGS) entry which is preliminary data.</text>
</comment>
<sequence>MPKFRFPHRSQLFSSNKLKRRESQNVWGLKQSLHKHATFRLGKIVDLCFLVHVFSCGCRQQRSWFEWILPHGLFKLQRVPDHRLLP</sequence>
<dbReference type="AlphaFoldDB" id="A0AAV1SAE0"/>
<protein>
    <submittedName>
        <fullName evidence="1">Uncharacterized protein</fullName>
    </submittedName>
</protein>
<proteinExistence type="predicted"/>
<organism evidence="1 2">
    <name type="scientific">Dovyalis caffra</name>
    <dbReference type="NCBI Taxonomy" id="77055"/>
    <lineage>
        <taxon>Eukaryota</taxon>
        <taxon>Viridiplantae</taxon>
        <taxon>Streptophyta</taxon>
        <taxon>Embryophyta</taxon>
        <taxon>Tracheophyta</taxon>
        <taxon>Spermatophyta</taxon>
        <taxon>Magnoliopsida</taxon>
        <taxon>eudicotyledons</taxon>
        <taxon>Gunneridae</taxon>
        <taxon>Pentapetalae</taxon>
        <taxon>rosids</taxon>
        <taxon>fabids</taxon>
        <taxon>Malpighiales</taxon>
        <taxon>Salicaceae</taxon>
        <taxon>Flacourtieae</taxon>
        <taxon>Dovyalis</taxon>
    </lineage>
</organism>
<dbReference type="Proteomes" id="UP001314170">
    <property type="component" value="Unassembled WGS sequence"/>
</dbReference>
<gene>
    <name evidence="1" type="ORF">DCAF_LOCUS20012</name>
</gene>
<evidence type="ECO:0000313" key="2">
    <source>
        <dbReference type="Proteomes" id="UP001314170"/>
    </source>
</evidence>
<accession>A0AAV1SAE0</accession>
<dbReference type="EMBL" id="CAWUPB010001173">
    <property type="protein sequence ID" value="CAK7347328.1"/>
    <property type="molecule type" value="Genomic_DNA"/>
</dbReference>
<name>A0AAV1SAE0_9ROSI</name>